<feature type="transmembrane region" description="Helical" evidence="1">
    <location>
        <begin position="129"/>
        <end position="148"/>
    </location>
</feature>
<dbReference type="AlphaFoldDB" id="C1F5A1"/>
<evidence type="ECO:0000313" key="2">
    <source>
        <dbReference type="EMBL" id="ACO32812.1"/>
    </source>
</evidence>
<keyword evidence="1" id="KW-0812">Transmembrane</keyword>
<gene>
    <name evidence="2" type="ordered locus">ACP_1271</name>
</gene>
<keyword evidence="1" id="KW-0472">Membrane</keyword>
<keyword evidence="1" id="KW-1133">Transmembrane helix</keyword>
<feature type="transmembrane region" description="Helical" evidence="1">
    <location>
        <begin position="69"/>
        <end position="91"/>
    </location>
</feature>
<sequence>MAASRNRNRMSSTVHKTVRISRGWRWQTYIIGAGIWLSGGLWLLFHYFFVTQGEFGPAENPLTAWWLRLHGAFAFAALWIFGLLWGTHITVAWPRQRRRRSGVALVGLLLFLIVSGYLLYYVGDDKVRPVISVLHWAVGLAAPAFFLAHRLRSRKPASVSSLRRG</sequence>
<proteinExistence type="predicted"/>
<accession>C1F5A1</accession>
<reference evidence="2 3" key="1">
    <citation type="journal article" date="2009" name="Appl. Environ. Microbiol.">
        <title>Three genomes from the phylum Acidobacteria provide insight into the lifestyles of these microorganisms in soils.</title>
        <authorList>
            <person name="Ward N.L."/>
            <person name="Challacombe J.F."/>
            <person name="Janssen P.H."/>
            <person name="Henrissat B."/>
            <person name="Coutinho P.M."/>
            <person name="Wu M."/>
            <person name="Xie G."/>
            <person name="Haft D.H."/>
            <person name="Sait M."/>
            <person name="Badger J."/>
            <person name="Barabote R.D."/>
            <person name="Bradley B."/>
            <person name="Brettin T.S."/>
            <person name="Brinkac L.M."/>
            <person name="Bruce D."/>
            <person name="Creasy T."/>
            <person name="Daugherty S.C."/>
            <person name="Davidsen T.M."/>
            <person name="DeBoy R.T."/>
            <person name="Detter J.C."/>
            <person name="Dodson R.J."/>
            <person name="Durkin A.S."/>
            <person name="Ganapathy A."/>
            <person name="Gwinn-Giglio M."/>
            <person name="Han C.S."/>
            <person name="Khouri H."/>
            <person name="Kiss H."/>
            <person name="Kothari S.P."/>
            <person name="Madupu R."/>
            <person name="Nelson K.E."/>
            <person name="Nelson W.C."/>
            <person name="Paulsen I."/>
            <person name="Penn K."/>
            <person name="Ren Q."/>
            <person name="Rosovitz M.J."/>
            <person name="Selengut J.D."/>
            <person name="Shrivastava S."/>
            <person name="Sullivan S.A."/>
            <person name="Tapia R."/>
            <person name="Thompson L.S."/>
            <person name="Watkins K.L."/>
            <person name="Yang Q."/>
            <person name="Yu C."/>
            <person name="Zafar N."/>
            <person name="Zhou L."/>
            <person name="Kuske C.R."/>
        </authorList>
    </citation>
    <scope>NUCLEOTIDE SEQUENCE [LARGE SCALE GENOMIC DNA]</scope>
    <source>
        <strain evidence="3">ATCC 51196 / DSM 11244 / BCRC 80197 / JCM 7670 / NBRC 15755 / NCIMB 13165 / 161</strain>
    </source>
</reference>
<evidence type="ECO:0008006" key="4">
    <source>
        <dbReference type="Google" id="ProtNLM"/>
    </source>
</evidence>
<dbReference type="KEGG" id="aca:ACP_1271"/>
<dbReference type="EMBL" id="CP001472">
    <property type="protein sequence ID" value="ACO32812.1"/>
    <property type="molecule type" value="Genomic_DNA"/>
</dbReference>
<feature type="transmembrane region" description="Helical" evidence="1">
    <location>
        <begin position="103"/>
        <end position="123"/>
    </location>
</feature>
<dbReference type="InParanoid" id="C1F5A1"/>
<keyword evidence="3" id="KW-1185">Reference proteome</keyword>
<dbReference type="HOGENOM" id="CLU_128713_0_0_0"/>
<feature type="transmembrane region" description="Helical" evidence="1">
    <location>
        <begin position="29"/>
        <end position="49"/>
    </location>
</feature>
<dbReference type="Proteomes" id="UP000002207">
    <property type="component" value="Chromosome"/>
</dbReference>
<evidence type="ECO:0000313" key="3">
    <source>
        <dbReference type="Proteomes" id="UP000002207"/>
    </source>
</evidence>
<protein>
    <recommendedName>
        <fullName evidence="4">DUF4405 domain-containing protein</fullName>
    </recommendedName>
</protein>
<dbReference type="eggNOG" id="ENOG5032ZSW">
    <property type="taxonomic scope" value="Bacteria"/>
</dbReference>
<organism evidence="2 3">
    <name type="scientific">Acidobacterium capsulatum (strain ATCC 51196 / DSM 11244 / BCRC 80197 / JCM 7670 / NBRC 15755 / NCIMB 13165 / 161)</name>
    <dbReference type="NCBI Taxonomy" id="240015"/>
    <lineage>
        <taxon>Bacteria</taxon>
        <taxon>Pseudomonadati</taxon>
        <taxon>Acidobacteriota</taxon>
        <taxon>Terriglobia</taxon>
        <taxon>Terriglobales</taxon>
        <taxon>Acidobacteriaceae</taxon>
        <taxon>Acidobacterium</taxon>
    </lineage>
</organism>
<name>C1F5A1_ACIC5</name>
<evidence type="ECO:0000256" key="1">
    <source>
        <dbReference type="SAM" id="Phobius"/>
    </source>
</evidence>
<dbReference type="STRING" id="240015.ACP_1271"/>